<dbReference type="GO" id="GO:0004518">
    <property type="term" value="F:nuclease activity"/>
    <property type="evidence" value="ECO:0007669"/>
    <property type="project" value="UniProtKB-KW"/>
</dbReference>
<accession>A0AAV9CEP6</accession>
<reference evidence="9" key="1">
    <citation type="journal article" date="2023" name="Nat. Commun.">
        <title>Diploid and tetraploid genomes of Acorus and the evolution of monocots.</title>
        <authorList>
            <person name="Ma L."/>
            <person name="Liu K.W."/>
            <person name="Li Z."/>
            <person name="Hsiao Y.Y."/>
            <person name="Qi Y."/>
            <person name="Fu T."/>
            <person name="Tang G.D."/>
            <person name="Zhang D."/>
            <person name="Sun W.H."/>
            <person name="Liu D.K."/>
            <person name="Li Y."/>
            <person name="Chen G.Z."/>
            <person name="Liu X.D."/>
            <person name="Liao X.Y."/>
            <person name="Jiang Y.T."/>
            <person name="Yu X."/>
            <person name="Hao Y."/>
            <person name="Huang J."/>
            <person name="Zhao X.W."/>
            <person name="Ke S."/>
            <person name="Chen Y.Y."/>
            <person name="Wu W.L."/>
            <person name="Hsu J.L."/>
            <person name="Lin Y.F."/>
            <person name="Huang M.D."/>
            <person name="Li C.Y."/>
            <person name="Huang L."/>
            <person name="Wang Z.W."/>
            <person name="Zhao X."/>
            <person name="Zhong W.Y."/>
            <person name="Peng D.H."/>
            <person name="Ahmad S."/>
            <person name="Lan S."/>
            <person name="Zhang J.S."/>
            <person name="Tsai W.C."/>
            <person name="Van de Peer Y."/>
            <person name="Liu Z.J."/>
        </authorList>
    </citation>
    <scope>NUCLEOTIDE SEQUENCE</scope>
    <source>
        <strain evidence="9">CP</strain>
    </source>
</reference>
<keyword evidence="4" id="KW-0540">Nuclease</keyword>
<keyword evidence="10" id="KW-1185">Reference proteome</keyword>
<evidence type="ECO:0000313" key="10">
    <source>
        <dbReference type="Proteomes" id="UP001180020"/>
    </source>
</evidence>
<evidence type="ECO:0000256" key="5">
    <source>
        <dbReference type="ARBA" id="ARBA00022723"/>
    </source>
</evidence>
<evidence type="ECO:0000256" key="7">
    <source>
        <dbReference type="ARBA" id="ARBA00023242"/>
    </source>
</evidence>
<dbReference type="Proteomes" id="UP001180020">
    <property type="component" value="Unassembled WGS sequence"/>
</dbReference>
<dbReference type="PANTHER" id="PTHR22930">
    <property type="match status" value="1"/>
</dbReference>
<keyword evidence="5" id="KW-0479">Metal-binding</keyword>
<feature type="domain" description="DDE Tnp4" evidence="8">
    <location>
        <begin position="3"/>
        <end position="109"/>
    </location>
</feature>
<protein>
    <recommendedName>
        <fullName evidence="8">DDE Tnp4 domain-containing protein</fullName>
    </recommendedName>
</protein>
<dbReference type="AlphaFoldDB" id="A0AAV9CEP6"/>
<dbReference type="InterPro" id="IPR045249">
    <property type="entry name" value="HARBI1-like"/>
</dbReference>
<dbReference type="EMBL" id="JAUJYO010000019">
    <property type="protein sequence ID" value="KAK1287620.1"/>
    <property type="molecule type" value="Genomic_DNA"/>
</dbReference>
<dbReference type="PANTHER" id="PTHR22930:SF259">
    <property type="entry name" value="OS08G0106900 PROTEIN"/>
    <property type="match status" value="1"/>
</dbReference>
<keyword evidence="6" id="KW-0378">Hydrolase</keyword>
<dbReference type="InterPro" id="IPR027806">
    <property type="entry name" value="HARBI1_dom"/>
</dbReference>
<evidence type="ECO:0000259" key="8">
    <source>
        <dbReference type="Pfam" id="PF13359"/>
    </source>
</evidence>
<evidence type="ECO:0000256" key="4">
    <source>
        <dbReference type="ARBA" id="ARBA00022722"/>
    </source>
</evidence>
<reference evidence="9" key="2">
    <citation type="submission" date="2023-06" db="EMBL/GenBank/DDBJ databases">
        <authorList>
            <person name="Ma L."/>
            <person name="Liu K.-W."/>
            <person name="Li Z."/>
            <person name="Hsiao Y.-Y."/>
            <person name="Qi Y."/>
            <person name="Fu T."/>
            <person name="Tang G."/>
            <person name="Zhang D."/>
            <person name="Sun W.-H."/>
            <person name="Liu D.-K."/>
            <person name="Li Y."/>
            <person name="Chen G.-Z."/>
            <person name="Liu X.-D."/>
            <person name="Liao X.-Y."/>
            <person name="Jiang Y.-T."/>
            <person name="Yu X."/>
            <person name="Hao Y."/>
            <person name="Huang J."/>
            <person name="Zhao X.-W."/>
            <person name="Ke S."/>
            <person name="Chen Y.-Y."/>
            <person name="Wu W.-L."/>
            <person name="Hsu J.-L."/>
            <person name="Lin Y.-F."/>
            <person name="Huang M.-D."/>
            <person name="Li C.-Y."/>
            <person name="Huang L."/>
            <person name="Wang Z.-W."/>
            <person name="Zhao X."/>
            <person name="Zhong W.-Y."/>
            <person name="Peng D.-H."/>
            <person name="Ahmad S."/>
            <person name="Lan S."/>
            <person name="Zhang J.-S."/>
            <person name="Tsai W.-C."/>
            <person name="Van De Peer Y."/>
            <person name="Liu Z.-J."/>
        </authorList>
    </citation>
    <scope>NUCLEOTIDE SEQUENCE</scope>
    <source>
        <strain evidence="9">CP</strain>
        <tissue evidence="9">Leaves</tissue>
    </source>
</reference>
<dbReference type="GO" id="GO:0005634">
    <property type="term" value="C:nucleus"/>
    <property type="evidence" value="ECO:0007669"/>
    <property type="project" value="UniProtKB-SubCell"/>
</dbReference>
<dbReference type="Pfam" id="PF13359">
    <property type="entry name" value="DDE_Tnp_4"/>
    <property type="match status" value="1"/>
</dbReference>
<keyword evidence="7" id="KW-0539">Nucleus</keyword>
<evidence type="ECO:0000256" key="1">
    <source>
        <dbReference type="ARBA" id="ARBA00001968"/>
    </source>
</evidence>
<gene>
    <name evidence="9" type="ORF">QJS10_CPB19g00374</name>
</gene>
<evidence type="ECO:0000256" key="2">
    <source>
        <dbReference type="ARBA" id="ARBA00004123"/>
    </source>
</evidence>
<evidence type="ECO:0000313" key="9">
    <source>
        <dbReference type="EMBL" id="KAK1287620.1"/>
    </source>
</evidence>
<sequence>MRFQYVLTGWESSASDSKILYHALSMQGDPLQIHEGAGYPNMKGFVAPFGGVHYHLKEFSSGTHRIQTKKELFNRRHLQLRNVVERTFGLLKARFPILQHPMRYPFDSQINSYLDTRDEIQEAHMRFPKMYQWDQGKDDEEKLLVREMKCLPCRDANDGSIGFSDRIFMGEIEKGVYTEGELVLIGIWLDSS</sequence>
<name>A0AAV9CEP6_ACOCL</name>
<proteinExistence type="inferred from homology"/>
<comment type="similarity">
    <text evidence="3">Belongs to the HARBI1 family.</text>
</comment>
<dbReference type="GO" id="GO:0046872">
    <property type="term" value="F:metal ion binding"/>
    <property type="evidence" value="ECO:0007669"/>
    <property type="project" value="UniProtKB-KW"/>
</dbReference>
<evidence type="ECO:0000256" key="6">
    <source>
        <dbReference type="ARBA" id="ARBA00022801"/>
    </source>
</evidence>
<comment type="subcellular location">
    <subcellularLocation>
        <location evidence="2">Nucleus</location>
    </subcellularLocation>
</comment>
<dbReference type="GO" id="GO:0016787">
    <property type="term" value="F:hydrolase activity"/>
    <property type="evidence" value="ECO:0007669"/>
    <property type="project" value="UniProtKB-KW"/>
</dbReference>
<comment type="cofactor">
    <cofactor evidence="1">
        <name>a divalent metal cation</name>
        <dbReference type="ChEBI" id="CHEBI:60240"/>
    </cofactor>
</comment>
<evidence type="ECO:0000256" key="3">
    <source>
        <dbReference type="ARBA" id="ARBA00006958"/>
    </source>
</evidence>
<comment type="caution">
    <text evidence="9">The sequence shown here is derived from an EMBL/GenBank/DDBJ whole genome shotgun (WGS) entry which is preliminary data.</text>
</comment>
<organism evidence="9 10">
    <name type="scientific">Acorus calamus</name>
    <name type="common">Sweet flag</name>
    <dbReference type="NCBI Taxonomy" id="4465"/>
    <lineage>
        <taxon>Eukaryota</taxon>
        <taxon>Viridiplantae</taxon>
        <taxon>Streptophyta</taxon>
        <taxon>Embryophyta</taxon>
        <taxon>Tracheophyta</taxon>
        <taxon>Spermatophyta</taxon>
        <taxon>Magnoliopsida</taxon>
        <taxon>Liliopsida</taxon>
        <taxon>Acoraceae</taxon>
        <taxon>Acorus</taxon>
    </lineage>
</organism>